<evidence type="ECO:0000313" key="1">
    <source>
        <dbReference type="EMBL" id="KZV55623.1"/>
    </source>
</evidence>
<accession>A0A2Z7D975</accession>
<evidence type="ECO:0000313" key="2">
    <source>
        <dbReference type="Proteomes" id="UP000250235"/>
    </source>
</evidence>
<organism evidence="1 2">
    <name type="scientific">Dorcoceras hygrometricum</name>
    <dbReference type="NCBI Taxonomy" id="472368"/>
    <lineage>
        <taxon>Eukaryota</taxon>
        <taxon>Viridiplantae</taxon>
        <taxon>Streptophyta</taxon>
        <taxon>Embryophyta</taxon>
        <taxon>Tracheophyta</taxon>
        <taxon>Spermatophyta</taxon>
        <taxon>Magnoliopsida</taxon>
        <taxon>eudicotyledons</taxon>
        <taxon>Gunneridae</taxon>
        <taxon>Pentapetalae</taxon>
        <taxon>asterids</taxon>
        <taxon>lamiids</taxon>
        <taxon>Lamiales</taxon>
        <taxon>Gesneriaceae</taxon>
        <taxon>Didymocarpoideae</taxon>
        <taxon>Trichosporeae</taxon>
        <taxon>Loxocarpinae</taxon>
        <taxon>Dorcoceras</taxon>
    </lineage>
</organism>
<proteinExistence type="predicted"/>
<sequence>MVDRSNEESARYREQVRNQLVKDKPAGQADQELIQEGGTLSSKVFKTQCIWIGGGMSIELQSNFSKGKSGNISSDELTDCARFVDAKISKAGRG</sequence>
<dbReference type="AlphaFoldDB" id="A0A2Z7D975"/>
<gene>
    <name evidence="1" type="ORF">F511_32198</name>
</gene>
<dbReference type="EMBL" id="KQ988482">
    <property type="protein sequence ID" value="KZV55623.1"/>
    <property type="molecule type" value="Genomic_DNA"/>
</dbReference>
<reference evidence="1 2" key="1">
    <citation type="journal article" date="2015" name="Proc. Natl. Acad. Sci. U.S.A.">
        <title>The resurrection genome of Boea hygrometrica: A blueprint for survival of dehydration.</title>
        <authorList>
            <person name="Xiao L."/>
            <person name="Yang G."/>
            <person name="Zhang L."/>
            <person name="Yang X."/>
            <person name="Zhao S."/>
            <person name="Ji Z."/>
            <person name="Zhou Q."/>
            <person name="Hu M."/>
            <person name="Wang Y."/>
            <person name="Chen M."/>
            <person name="Xu Y."/>
            <person name="Jin H."/>
            <person name="Xiao X."/>
            <person name="Hu G."/>
            <person name="Bao F."/>
            <person name="Hu Y."/>
            <person name="Wan P."/>
            <person name="Li L."/>
            <person name="Deng X."/>
            <person name="Kuang T."/>
            <person name="Xiang C."/>
            <person name="Zhu J.K."/>
            <person name="Oliver M.J."/>
            <person name="He Y."/>
        </authorList>
    </citation>
    <scope>NUCLEOTIDE SEQUENCE [LARGE SCALE GENOMIC DNA]</scope>
    <source>
        <strain evidence="2">cv. XS01</strain>
    </source>
</reference>
<keyword evidence="2" id="KW-1185">Reference proteome</keyword>
<name>A0A2Z7D975_9LAMI</name>
<dbReference type="Proteomes" id="UP000250235">
    <property type="component" value="Unassembled WGS sequence"/>
</dbReference>
<protein>
    <submittedName>
        <fullName evidence="1">Uncharacterized protein</fullName>
    </submittedName>
</protein>